<dbReference type="Proteomes" id="UP000198287">
    <property type="component" value="Unassembled WGS sequence"/>
</dbReference>
<dbReference type="Gene3D" id="2.120.10.80">
    <property type="entry name" value="Kelch-type beta propeller"/>
    <property type="match status" value="2"/>
</dbReference>
<dbReference type="PANTHER" id="PTHR46375:SF3">
    <property type="entry name" value="KELCH REPEAT AND BTB DOMAIN-CONTAINING PROTEIN 13"/>
    <property type="match status" value="1"/>
</dbReference>
<keyword evidence="3" id="KW-1185">Reference proteome</keyword>
<gene>
    <name evidence="2" type="ORF">Fcan01_20374</name>
</gene>
<name>A0A226DIA7_FOLCA</name>
<evidence type="ECO:0000313" key="3">
    <source>
        <dbReference type="Proteomes" id="UP000198287"/>
    </source>
</evidence>
<evidence type="ECO:0000313" key="2">
    <source>
        <dbReference type="EMBL" id="OXA44708.1"/>
    </source>
</evidence>
<feature type="signal peptide" evidence="1">
    <location>
        <begin position="1"/>
        <end position="19"/>
    </location>
</feature>
<dbReference type="InterPro" id="IPR052392">
    <property type="entry name" value="Kelch-BTB_domain-containing"/>
</dbReference>
<comment type="caution">
    <text evidence="2">The sequence shown here is derived from an EMBL/GenBank/DDBJ whole genome shotgun (WGS) entry which is preliminary data.</text>
</comment>
<organism evidence="2 3">
    <name type="scientific">Folsomia candida</name>
    <name type="common">Springtail</name>
    <dbReference type="NCBI Taxonomy" id="158441"/>
    <lineage>
        <taxon>Eukaryota</taxon>
        <taxon>Metazoa</taxon>
        <taxon>Ecdysozoa</taxon>
        <taxon>Arthropoda</taxon>
        <taxon>Hexapoda</taxon>
        <taxon>Collembola</taxon>
        <taxon>Entomobryomorpha</taxon>
        <taxon>Isotomoidea</taxon>
        <taxon>Isotomidae</taxon>
        <taxon>Proisotominae</taxon>
        <taxon>Folsomia</taxon>
    </lineage>
</organism>
<dbReference type="AlphaFoldDB" id="A0A226DIA7"/>
<dbReference type="OrthoDB" id="432528at2759"/>
<reference evidence="2 3" key="1">
    <citation type="submission" date="2015-12" db="EMBL/GenBank/DDBJ databases">
        <title>The genome of Folsomia candida.</title>
        <authorList>
            <person name="Faddeeva A."/>
            <person name="Derks M.F."/>
            <person name="Anvar Y."/>
            <person name="Smit S."/>
            <person name="Van Straalen N."/>
            <person name="Roelofs D."/>
        </authorList>
    </citation>
    <scope>NUCLEOTIDE SEQUENCE [LARGE SCALE GENOMIC DNA]</scope>
    <source>
        <strain evidence="2 3">VU population</strain>
        <tissue evidence="2">Whole body</tissue>
    </source>
</reference>
<accession>A0A226DIA7</accession>
<evidence type="ECO:0000256" key="1">
    <source>
        <dbReference type="SAM" id="SignalP"/>
    </source>
</evidence>
<dbReference type="EMBL" id="LNIX01000019">
    <property type="protein sequence ID" value="OXA44708.1"/>
    <property type="molecule type" value="Genomic_DNA"/>
</dbReference>
<feature type="chain" id="PRO_5012668953" evidence="1">
    <location>
        <begin position="20"/>
        <end position="328"/>
    </location>
</feature>
<dbReference type="InterPro" id="IPR015915">
    <property type="entry name" value="Kelch-typ_b-propeller"/>
</dbReference>
<sequence length="328" mass="35397">MEKSIIIFLTGICIASTLAVPLHLVATPAKARLPLGAYGTSAVFDGTDSIYIIGGDSTEGRLKSVLKYSISTDEISHAAILPHGAYYGTATQTKGGDIFYHGASILDTPSTEIYKFVPSTSSVTKVGDLPEENFMSAAVQDGDDNIYFLGGSLAKNAIVSFNTVNSSVDQVYRLPISYDYIAALSDNFGSVFIFGDRLDGSETTEFSSTVKLNFTTFEVIIGSETLPKFTAPPAAVWDAEGKKAYIIGGYGNEKDGHYSDTIVRFDPETMTHELVHVDGFPVMGEWTFDSTSAVFVGGLNRIYFFGGYSSDGEGQEGKVHDNIWYIDV</sequence>
<keyword evidence="1" id="KW-0732">Signal</keyword>
<dbReference type="SUPFAM" id="SSF117281">
    <property type="entry name" value="Kelch motif"/>
    <property type="match status" value="2"/>
</dbReference>
<protein>
    <submittedName>
        <fullName evidence="2">Kelch-like protein 13</fullName>
    </submittedName>
</protein>
<proteinExistence type="predicted"/>
<dbReference type="PANTHER" id="PTHR46375">
    <property type="entry name" value="KELCH REPEAT AND BTB DOMAIN-CONTAINING PROTEIN 13-RELATED"/>
    <property type="match status" value="1"/>
</dbReference>